<dbReference type="Proteomes" id="UP000248039">
    <property type="component" value="Unassembled WGS sequence"/>
</dbReference>
<feature type="compositionally biased region" description="Low complexity" evidence="1">
    <location>
        <begin position="9"/>
        <end position="19"/>
    </location>
</feature>
<feature type="region of interest" description="Disordered" evidence="1">
    <location>
        <begin position="1"/>
        <end position="22"/>
    </location>
</feature>
<gene>
    <name evidence="4" type="ORF">C7C46_18260</name>
</gene>
<dbReference type="EMBL" id="PYBW01000058">
    <property type="protein sequence ID" value="PYC77580.1"/>
    <property type="molecule type" value="Genomic_DNA"/>
</dbReference>
<keyword evidence="2" id="KW-0812">Transmembrane</keyword>
<comment type="caution">
    <text evidence="4">The sequence shown here is derived from an EMBL/GenBank/DDBJ whole genome shotgun (WGS) entry which is preliminary data.</text>
</comment>
<organism evidence="4 5">
    <name type="scientific">Streptomyces tateyamensis</name>
    <dbReference type="NCBI Taxonomy" id="565073"/>
    <lineage>
        <taxon>Bacteria</taxon>
        <taxon>Bacillati</taxon>
        <taxon>Actinomycetota</taxon>
        <taxon>Actinomycetes</taxon>
        <taxon>Kitasatosporales</taxon>
        <taxon>Streptomycetaceae</taxon>
        <taxon>Streptomyces</taxon>
    </lineage>
</organism>
<accession>A0A2V4NEE0</accession>
<evidence type="ECO:0000313" key="5">
    <source>
        <dbReference type="Proteomes" id="UP000248039"/>
    </source>
</evidence>
<proteinExistence type="predicted"/>
<dbReference type="RefSeq" id="WP_110670925.1">
    <property type="nucleotide sequence ID" value="NZ_PYBW01000058.1"/>
</dbReference>
<evidence type="ECO:0000256" key="2">
    <source>
        <dbReference type="SAM" id="Phobius"/>
    </source>
</evidence>
<keyword evidence="2" id="KW-0472">Membrane</keyword>
<feature type="transmembrane region" description="Helical" evidence="2">
    <location>
        <begin position="29"/>
        <end position="47"/>
    </location>
</feature>
<evidence type="ECO:0000256" key="1">
    <source>
        <dbReference type="SAM" id="MobiDB-lite"/>
    </source>
</evidence>
<keyword evidence="2" id="KW-1133">Transmembrane helix</keyword>
<protein>
    <recommendedName>
        <fullName evidence="3">Low molecular weight protein antigen 6 PH domain-containing protein</fullName>
    </recommendedName>
</protein>
<feature type="domain" description="Low molecular weight protein antigen 6 PH" evidence="3">
    <location>
        <begin position="78"/>
        <end position="153"/>
    </location>
</feature>
<dbReference type="OrthoDB" id="4337405at2"/>
<sequence>MTDSHGLPHHGAAAPADGPKTADQVFRSTPGMISGILLLLTAGWLVVDAILNGTGRTPWIAVAALLVFGLPIFAYTLRPAVLAGRDRMVVRNPLRTITVPWAALEGLRSGYSAELTTGGRTYQVWAVPVSLRQRKKAMRRDAMSAGAGDPRAARVGAVSRAGRNSVLGAPDPTRAWSDQVVDFLRERAEINASLPTAQGETQVRWCWPVIVPAVAGLVALIVLINI</sequence>
<keyword evidence="5" id="KW-1185">Reference proteome</keyword>
<dbReference type="InterPro" id="IPR019692">
    <property type="entry name" value="CFP-6_PH"/>
</dbReference>
<evidence type="ECO:0000259" key="3">
    <source>
        <dbReference type="Pfam" id="PF10756"/>
    </source>
</evidence>
<dbReference type="AlphaFoldDB" id="A0A2V4NEE0"/>
<feature type="transmembrane region" description="Helical" evidence="2">
    <location>
        <begin position="59"/>
        <end position="77"/>
    </location>
</feature>
<name>A0A2V4NEE0_9ACTN</name>
<reference evidence="4 5" key="1">
    <citation type="submission" date="2018-03" db="EMBL/GenBank/DDBJ databases">
        <title>Bioinformatic expansion and discovery of thiopeptide antibiotics.</title>
        <authorList>
            <person name="Schwalen C.J."/>
            <person name="Hudson G.A."/>
            <person name="Mitchell D.A."/>
        </authorList>
    </citation>
    <scope>NUCLEOTIDE SEQUENCE [LARGE SCALE GENOMIC DNA]</scope>
    <source>
        <strain evidence="4 5">ATCC 21389</strain>
    </source>
</reference>
<dbReference type="Pfam" id="PF10756">
    <property type="entry name" value="bPH_6"/>
    <property type="match status" value="1"/>
</dbReference>
<feature type="transmembrane region" description="Helical" evidence="2">
    <location>
        <begin position="205"/>
        <end position="224"/>
    </location>
</feature>
<evidence type="ECO:0000313" key="4">
    <source>
        <dbReference type="EMBL" id="PYC77580.1"/>
    </source>
</evidence>